<dbReference type="InterPro" id="IPR009003">
    <property type="entry name" value="Peptidase_S1_PA"/>
</dbReference>
<dbReference type="FunFam" id="2.40.10.10:FF:000002">
    <property type="entry name" value="Transmembrane protease serine"/>
    <property type="match status" value="1"/>
</dbReference>
<protein>
    <submittedName>
        <fullName evidence="6">Lumbrokinase-Da2</fullName>
    </submittedName>
</protein>
<keyword evidence="3" id="KW-0645">Protease</keyword>
<reference evidence="6" key="1">
    <citation type="submission" date="1995-04" db="EMBL/GenBank/DDBJ databases">
        <title>Cloning of the genes encoding fibrinolytic enzymes from Lumbricus rubellus.</title>
        <authorList>
            <person name="Choi E."/>
            <person name="Kwon S."/>
            <person name="Choi Y."/>
            <person name="Rhee S."/>
        </authorList>
    </citation>
    <scope>NUCLEOTIDE SEQUENCE</scope>
</reference>
<keyword evidence="6" id="KW-0418">Kinase</keyword>
<feature type="chain" id="PRO_5002881208" evidence="4">
    <location>
        <begin position="17"/>
        <end position="278"/>
    </location>
</feature>
<comment type="similarity">
    <text evidence="2">Belongs to the peptidase S1 family. CLIP subfamily.</text>
</comment>
<dbReference type="FunFam" id="2.40.10.10:FF:000068">
    <property type="entry name" value="transmembrane protease serine 2"/>
    <property type="match status" value="1"/>
</dbReference>
<dbReference type="GO" id="GO:0004252">
    <property type="term" value="F:serine-type endopeptidase activity"/>
    <property type="evidence" value="ECO:0007669"/>
    <property type="project" value="InterPro"/>
</dbReference>
<feature type="signal peptide" evidence="4">
    <location>
        <begin position="1"/>
        <end position="16"/>
    </location>
</feature>
<dbReference type="PROSITE" id="PS00135">
    <property type="entry name" value="TRYPSIN_SER"/>
    <property type="match status" value="1"/>
</dbReference>
<dbReference type="EMBL" id="U25647">
    <property type="protein sequence ID" value="AAQ13831.1"/>
    <property type="molecule type" value="Transcribed_RNA"/>
</dbReference>
<dbReference type="PROSITE" id="PS50240">
    <property type="entry name" value="TRYPSIN_DOM"/>
    <property type="match status" value="1"/>
</dbReference>
<dbReference type="SMART" id="SM00020">
    <property type="entry name" value="Tryp_SPc"/>
    <property type="match status" value="1"/>
</dbReference>
<evidence type="ECO:0000256" key="1">
    <source>
        <dbReference type="ARBA" id="ARBA00023157"/>
    </source>
</evidence>
<dbReference type="MEROPS" id="S01.422"/>
<evidence type="ECO:0000313" key="6">
    <source>
        <dbReference type="EMBL" id="AAQ13831.1"/>
    </source>
</evidence>
<dbReference type="InterPro" id="IPR033116">
    <property type="entry name" value="TRYPSIN_SER"/>
</dbReference>
<dbReference type="Pfam" id="PF00089">
    <property type="entry name" value="Trypsin"/>
    <property type="match status" value="1"/>
</dbReference>
<dbReference type="CDD" id="cd00190">
    <property type="entry name" value="Tryp_SPc"/>
    <property type="match status" value="1"/>
</dbReference>
<dbReference type="GO" id="GO:0006508">
    <property type="term" value="P:proteolysis"/>
    <property type="evidence" value="ECO:0007669"/>
    <property type="project" value="UniProtKB-KW"/>
</dbReference>
<dbReference type="PRINTS" id="PR00722">
    <property type="entry name" value="CHYMOTRYPSIN"/>
</dbReference>
<proteinExistence type="inferred from homology"/>
<keyword evidence="3" id="KW-0720">Serine protease</keyword>
<dbReference type="InterPro" id="IPR001314">
    <property type="entry name" value="Peptidase_S1A"/>
</dbReference>
<keyword evidence="6" id="KW-0808">Transferase</keyword>
<evidence type="ECO:0000256" key="2">
    <source>
        <dbReference type="ARBA" id="ARBA00024195"/>
    </source>
</evidence>
<dbReference type="InterPro" id="IPR043504">
    <property type="entry name" value="Peptidase_S1_PA_chymotrypsin"/>
</dbReference>
<dbReference type="AlphaFoldDB" id="B8ZZ03"/>
<organism evidence="6">
    <name type="scientific">Lumbricus rubellus</name>
    <name type="common">Humus earthworm</name>
    <dbReference type="NCBI Taxonomy" id="35632"/>
    <lineage>
        <taxon>Eukaryota</taxon>
        <taxon>Metazoa</taxon>
        <taxon>Spiralia</taxon>
        <taxon>Lophotrochozoa</taxon>
        <taxon>Annelida</taxon>
        <taxon>Clitellata</taxon>
        <taxon>Oligochaeta</taxon>
        <taxon>Crassiclitellata</taxon>
        <taxon>Lumbricina</taxon>
        <taxon>Lumbricidae</taxon>
        <taxon>Lumbricinae</taxon>
        <taxon>Lumbricus</taxon>
    </lineage>
</organism>
<dbReference type="PANTHER" id="PTHR24252">
    <property type="entry name" value="ACROSIN-RELATED"/>
    <property type="match status" value="1"/>
</dbReference>
<evidence type="ECO:0000256" key="3">
    <source>
        <dbReference type="RuleBase" id="RU363034"/>
    </source>
</evidence>
<dbReference type="InterPro" id="IPR001254">
    <property type="entry name" value="Trypsin_dom"/>
</dbReference>
<dbReference type="Gene3D" id="2.40.10.10">
    <property type="entry name" value="Trypsin-like serine proteases"/>
    <property type="match status" value="2"/>
</dbReference>
<dbReference type="PROSITE" id="PS00134">
    <property type="entry name" value="TRYPSIN_HIS"/>
    <property type="match status" value="1"/>
</dbReference>
<dbReference type="PANTHER" id="PTHR24252:SF7">
    <property type="entry name" value="HYALIN"/>
    <property type="match status" value="1"/>
</dbReference>
<evidence type="ECO:0000259" key="5">
    <source>
        <dbReference type="PROSITE" id="PS50240"/>
    </source>
</evidence>
<dbReference type="InterPro" id="IPR018114">
    <property type="entry name" value="TRYPSIN_HIS"/>
</dbReference>
<name>B8ZZ03_LUMRU</name>
<dbReference type="SUPFAM" id="SSF50494">
    <property type="entry name" value="Trypsin-like serine proteases"/>
    <property type="match status" value="1"/>
</dbReference>
<sequence length="278" mass="28729">MRSIVAVLAALTLCQAKPHVRLGGPGVSLVRNANPYVIGGTNASPGEFPWQLSQQRQSGSWSHSCGASLLSSTSALSASHCVDGVLPNNIRVIAGLWQQSETSGTQTANVDSYTMHENYGAGTASYSNDIAILHLATSISLGRNIQAAVLPANNNNDYAGTTCVISGWGRTDGTNNPPDILQKSSIPVITTAQCTAAMVGVGGANIWDNHICVQDPAGNTGACNGDSGGPLNCPDGGTRVVGVTSWVVSSGLGACLPDYPSVYTRVRAYLGWIGDNSR</sequence>
<keyword evidence="1" id="KW-1015">Disulfide bond</keyword>
<keyword evidence="4" id="KW-0732">Signal</keyword>
<accession>B8ZZ03</accession>
<evidence type="ECO:0000256" key="4">
    <source>
        <dbReference type="SAM" id="SignalP"/>
    </source>
</evidence>
<keyword evidence="3" id="KW-0378">Hydrolase</keyword>
<feature type="domain" description="Peptidase S1" evidence="5">
    <location>
        <begin position="37"/>
        <end position="278"/>
    </location>
</feature>
<dbReference type="GO" id="GO:0016301">
    <property type="term" value="F:kinase activity"/>
    <property type="evidence" value="ECO:0007669"/>
    <property type="project" value="UniProtKB-KW"/>
</dbReference>
<feature type="non-terminal residue" evidence="6">
    <location>
        <position position="1"/>
    </location>
</feature>